<dbReference type="InterPro" id="IPR008979">
    <property type="entry name" value="Galactose-bd-like_sf"/>
</dbReference>
<dbReference type="InterPro" id="IPR008928">
    <property type="entry name" value="6-hairpin_glycosidase_sf"/>
</dbReference>
<evidence type="ECO:0000259" key="4">
    <source>
        <dbReference type="Pfam" id="PF17168"/>
    </source>
</evidence>
<dbReference type="SUPFAM" id="SSF49785">
    <property type="entry name" value="Galactose-binding domain-like"/>
    <property type="match status" value="1"/>
</dbReference>
<accession>A0A940IIF8</accession>
<protein>
    <submittedName>
        <fullName evidence="5">DUF4965 domain-containing protein</fullName>
    </submittedName>
</protein>
<evidence type="ECO:0000313" key="5">
    <source>
        <dbReference type="EMBL" id="MBO8484492.1"/>
    </source>
</evidence>
<dbReference type="PANTHER" id="PTHR31987:SF1">
    <property type="entry name" value="GLUTAMINASE A"/>
    <property type="match status" value="1"/>
</dbReference>
<dbReference type="Proteomes" id="UP000725002">
    <property type="component" value="Unassembled WGS sequence"/>
</dbReference>
<reference evidence="5" key="1">
    <citation type="submission" date="2020-10" db="EMBL/GenBank/DDBJ databases">
        <authorList>
            <person name="Gilroy R."/>
        </authorList>
    </citation>
    <scope>NUCLEOTIDE SEQUENCE</scope>
    <source>
        <strain evidence="5">G3-8215</strain>
    </source>
</reference>
<feature type="domain" description="Glutaminase A N-terminal" evidence="4">
    <location>
        <begin position="259"/>
        <end position="479"/>
    </location>
</feature>
<evidence type="ECO:0000259" key="2">
    <source>
        <dbReference type="Pfam" id="PF16334"/>
    </source>
</evidence>
<dbReference type="InterPro" id="IPR032515">
    <property type="entry name" value="DUF4964"/>
</dbReference>
<dbReference type="InterPro" id="IPR032514">
    <property type="entry name" value="GtaA_central"/>
</dbReference>
<gene>
    <name evidence="5" type="ORF">IAB75_10345</name>
</gene>
<dbReference type="Pfam" id="PF16335">
    <property type="entry name" value="GtaA_6_Hairpin"/>
    <property type="match status" value="1"/>
</dbReference>
<dbReference type="SUPFAM" id="SSF48208">
    <property type="entry name" value="Six-hairpin glycosidases"/>
    <property type="match status" value="1"/>
</dbReference>
<comment type="caution">
    <text evidence="5">The sequence shown here is derived from an EMBL/GenBank/DDBJ whole genome shotgun (WGS) entry which is preliminary data.</text>
</comment>
<name>A0A940IIF8_9BACT</name>
<feature type="domain" description="Glutaminase A central" evidence="3">
    <location>
        <begin position="486"/>
        <end position="822"/>
    </location>
</feature>
<dbReference type="Gene3D" id="2.60.120.260">
    <property type="entry name" value="Galactose-binding domain-like"/>
    <property type="match status" value="1"/>
</dbReference>
<dbReference type="EMBL" id="JADILV010000075">
    <property type="protein sequence ID" value="MBO8484492.1"/>
    <property type="molecule type" value="Genomic_DNA"/>
</dbReference>
<dbReference type="PANTHER" id="PTHR31987">
    <property type="entry name" value="GLUTAMINASE A-RELATED"/>
    <property type="match status" value="1"/>
</dbReference>
<evidence type="ECO:0000259" key="3">
    <source>
        <dbReference type="Pfam" id="PF16335"/>
    </source>
</evidence>
<evidence type="ECO:0000313" key="6">
    <source>
        <dbReference type="Proteomes" id="UP000725002"/>
    </source>
</evidence>
<dbReference type="InterPro" id="IPR052743">
    <property type="entry name" value="Glutaminase_GtaA"/>
</dbReference>
<evidence type="ECO:0000256" key="1">
    <source>
        <dbReference type="SAM" id="SignalP"/>
    </source>
</evidence>
<dbReference type="GO" id="GO:0005975">
    <property type="term" value="P:carbohydrate metabolic process"/>
    <property type="evidence" value="ECO:0007669"/>
    <property type="project" value="InterPro"/>
</dbReference>
<dbReference type="Pfam" id="PF16334">
    <property type="entry name" value="DUF4964"/>
    <property type="match status" value="1"/>
</dbReference>
<organism evidence="5 6">
    <name type="scientific">Candidatus Cryptobacteroides avicola</name>
    <dbReference type="NCBI Taxonomy" id="2840757"/>
    <lineage>
        <taxon>Bacteria</taxon>
        <taxon>Pseudomonadati</taxon>
        <taxon>Bacteroidota</taxon>
        <taxon>Bacteroidia</taxon>
        <taxon>Bacteroidales</taxon>
        <taxon>Candidatus Cryptobacteroides</taxon>
    </lineage>
</organism>
<dbReference type="PROSITE" id="PS51257">
    <property type="entry name" value="PROKAR_LIPOPROTEIN"/>
    <property type="match status" value="1"/>
</dbReference>
<dbReference type="Pfam" id="PF17168">
    <property type="entry name" value="DUF5127"/>
    <property type="match status" value="1"/>
</dbReference>
<dbReference type="AlphaFoldDB" id="A0A940IIF8"/>
<feature type="domain" description="DUF4964" evidence="2">
    <location>
        <begin position="15"/>
        <end position="97"/>
    </location>
</feature>
<proteinExistence type="predicted"/>
<keyword evidence="1" id="KW-0732">Signal</keyword>
<dbReference type="InterPro" id="IPR012341">
    <property type="entry name" value="6hp_glycosidase-like_sf"/>
</dbReference>
<feature type="signal peptide" evidence="1">
    <location>
        <begin position="1"/>
        <end position="26"/>
    </location>
</feature>
<dbReference type="Gene3D" id="1.50.10.10">
    <property type="match status" value="1"/>
</dbReference>
<sequence>MKNRFLLGLVPLAGVLASCSNSPAHTEVIKNDLRAPAWPLVTIDPYTSAWSMSDKLYDGSVKHWTGKDFPLIGAVRVDGTVYRFMGTEDIELFPVVPTSQQGQWYGNYTERKPSGNWTAPDFNDSSWKKAEGAFGTTESEPIAKTDWSSPNIWVRRTFELDEDLTRHKVYLEFCNDDDAIFYINGIEVHNTGAVCHKNEVVRVPDEAVATLKKGKNIIAAECKNPVANGLLDFGLLIQKEMHTALELTAQQTSADVQATQTHYTFKCGPVDLALTFTAPQFLEDLELLSRPVNYISYDIRSNDGQKHDVSIYMEASPRWALDQPYQESISETFTDGNLVFVKSGSKEQDILAKKGDDLRIDWGYFYLAADKGNTSASIGNSGQLREAYVKGETLPASVSGENGNGKMALVSDLGNTAGASGKFLIGYDDIYSIQYFGRNLRPYWNADGNTSIMDMFHKADAEYKTLMKKCYAFDNSLMKEAIAAGGKEYADLCALAYRHINAAHKLVKSPEGELMWLSKENNSNGCIGTVDLTYPSSPIYLYYNPELAKAMMNHIFYYSESGKWTKPFAAHDIGTYPLANGQVYGGDMPVEESGNMIILTAAVSVVENDTAYAARHWETLTTWTDYLVEFGLDPANQLCTDDFAGHFAHNVNLSAKAIVAIASYGKMAEMLGKTDVAQKYTAIAKDYAQKWMKMADDGDHYRLTFDKPGTWSQKYNIVWDKLLGLGLFPKEVYEKEIAWYLDHQNVYGLPLDNRETYTKTDWIMWTATLADDQETFRKFISPLHKFYNETVDRVPMSDWIWTDKPNFRGFKARSVVGGYYIKMLENKLAE</sequence>
<reference evidence="5" key="2">
    <citation type="journal article" date="2021" name="PeerJ">
        <title>Extensive microbial diversity within the chicken gut microbiome revealed by metagenomics and culture.</title>
        <authorList>
            <person name="Gilroy R."/>
            <person name="Ravi A."/>
            <person name="Getino M."/>
            <person name="Pursley I."/>
            <person name="Horton D.L."/>
            <person name="Alikhan N.F."/>
            <person name="Baker D."/>
            <person name="Gharbi K."/>
            <person name="Hall N."/>
            <person name="Watson M."/>
            <person name="Adriaenssens E.M."/>
            <person name="Foster-Nyarko E."/>
            <person name="Jarju S."/>
            <person name="Secka A."/>
            <person name="Antonio M."/>
            <person name="Oren A."/>
            <person name="Chaudhuri R.R."/>
            <person name="La Ragione R."/>
            <person name="Hildebrand F."/>
            <person name="Pallen M.J."/>
        </authorList>
    </citation>
    <scope>NUCLEOTIDE SEQUENCE</scope>
    <source>
        <strain evidence="5">G3-8215</strain>
    </source>
</reference>
<dbReference type="InterPro" id="IPR033433">
    <property type="entry name" value="GtaA_N"/>
</dbReference>
<feature type="chain" id="PRO_5036727341" evidence="1">
    <location>
        <begin position="27"/>
        <end position="830"/>
    </location>
</feature>